<dbReference type="Proteomes" id="UP000061587">
    <property type="component" value="Chromosome"/>
</dbReference>
<keyword evidence="5 6" id="KW-0472">Membrane</keyword>
<keyword evidence="2" id="KW-1003">Cell membrane</keyword>
<dbReference type="GO" id="GO:0005886">
    <property type="term" value="C:plasma membrane"/>
    <property type="evidence" value="ECO:0007669"/>
    <property type="project" value="UniProtKB-SubCell"/>
</dbReference>
<sequence length="112" mass="12352">MDSVFITTRKQRIIRELRDYMLIALGMLMYAIGWTVFLLPNDLPSGAVPGIASIVYWATGLPVQYTYLGINGALLILSLVILGWKFSVKTIYAVFVLSSILPIIQDLTGGSL</sequence>
<protein>
    <submittedName>
        <fullName evidence="7">Transporter</fullName>
    </submittedName>
</protein>
<evidence type="ECO:0000313" key="7">
    <source>
        <dbReference type="EMBL" id="ALK85960.1"/>
    </source>
</evidence>
<feature type="transmembrane region" description="Helical" evidence="6">
    <location>
        <begin position="20"/>
        <end position="39"/>
    </location>
</feature>
<evidence type="ECO:0000256" key="2">
    <source>
        <dbReference type="ARBA" id="ARBA00022475"/>
    </source>
</evidence>
<comment type="subcellular location">
    <subcellularLocation>
        <location evidence="1">Cell membrane</location>
        <topology evidence="1">Multi-pass membrane protein</topology>
    </subcellularLocation>
</comment>
<evidence type="ECO:0000256" key="1">
    <source>
        <dbReference type="ARBA" id="ARBA00004651"/>
    </source>
</evidence>
<dbReference type="InterPro" id="IPR051461">
    <property type="entry name" value="UPF0750_membrane"/>
</dbReference>
<keyword evidence="3 6" id="KW-0812">Transmembrane</keyword>
<feature type="transmembrane region" description="Helical" evidence="6">
    <location>
        <begin position="65"/>
        <end position="84"/>
    </location>
</feature>
<dbReference type="Pfam" id="PF02588">
    <property type="entry name" value="YitT_membrane"/>
    <property type="match status" value="1"/>
</dbReference>
<evidence type="ECO:0000256" key="3">
    <source>
        <dbReference type="ARBA" id="ARBA00022692"/>
    </source>
</evidence>
<dbReference type="PANTHER" id="PTHR33545:SF5">
    <property type="entry name" value="UPF0750 MEMBRANE PROTEIN YITT"/>
    <property type="match status" value="1"/>
</dbReference>
<reference evidence="8" key="1">
    <citation type="submission" date="2015-10" db="EMBL/GenBank/DDBJ databases">
        <title>Extensive mobilome-driven genome diversification in gut-associated Bacteroides vulgatus mpk.</title>
        <authorList>
            <person name="Beier S."/>
            <person name="Lange A."/>
            <person name="Huson D.H."/>
            <person name="Frick J.-S."/>
            <person name="Autenrieth I.B."/>
        </authorList>
    </citation>
    <scope>NUCLEOTIDE SEQUENCE [LARGE SCALE GENOMIC DNA]</scope>
    <source>
        <strain evidence="8">mpk</strain>
    </source>
</reference>
<evidence type="ECO:0000256" key="4">
    <source>
        <dbReference type="ARBA" id="ARBA00022989"/>
    </source>
</evidence>
<dbReference type="PATRIC" id="fig|821.40.peg.4091"/>
<proteinExistence type="predicted"/>
<name>A0A0P0M4N3_PHOVU</name>
<dbReference type="AlphaFoldDB" id="A0A0P0M4N3"/>
<organism evidence="7 8">
    <name type="scientific">Phocaeicola vulgatus</name>
    <name type="common">Bacteroides vulgatus</name>
    <dbReference type="NCBI Taxonomy" id="821"/>
    <lineage>
        <taxon>Bacteria</taxon>
        <taxon>Pseudomonadati</taxon>
        <taxon>Bacteroidota</taxon>
        <taxon>Bacteroidia</taxon>
        <taxon>Bacteroidales</taxon>
        <taxon>Bacteroidaceae</taxon>
        <taxon>Phocaeicola</taxon>
    </lineage>
</organism>
<dbReference type="InterPro" id="IPR003740">
    <property type="entry name" value="YitT"/>
</dbReference>
<gene>
    <name evidence="7" type="ORF">BvMPK_3398</name>
</gene>
<feature type="transmembrane region" description="Helical" evidence="6">
    <location>
        <begin position="91"/>
        <end position="108"/>
    </location>
</feature>
<dbReference type="PANTHER" id="PTHR33545">
    <property type="entry name" value="UPF0750 MEMBRANE PROTEIN YITT-RELATED"/>
    <property type="match status" value="1"/>
</dbReference>
<evidence type="ECO:0000313" key="8">
    <source>
        <dbReference type="Proteomes" id="UP000061587"/>
    </source>
</evidence>
<evidence type="ECO:0000256" key="5">
    <source>
        <dbReference type="ARBA" id="ARBA00023136"/>
    </source>
</evidence>
<keyword evidence="4 6" id="KW-1133">Transmembrane helix</keyword>
<dbReference type="EMBL" id="CP013020">
    <property type="protein sequence ID" value="ALK85960.1"/>
    <property type="molecule type" value="Genomic_DNA"/>
</dbReference>
<accession>A0A0P0M4N3</accession>
<reference evidence="7 8" key="2">
    <citation type="journal article" date="2016" name="Genome Biol. Evol.">
        <title>Extensive mobilome-driven genome diversification in mouse gut-associated Bacteroides vulgatus mpk.</title>
        <authorList>
            <person name="Lange A."/>
            <person name="Beier S."/>
            <person name="Steimle A."/>
            <person name="Autenrieth I.B."/>
            <person name="Huson D.H."/>
            <person name="Frick J.S."/>
        </authorList>
    </citation>
    <scope>NUCLEOTIDE SEQUENCE [LARGE SCALE GENOMIC DNA]</scope>
    <source>
        <strain evidence="8">mpk</strain>
    </source>
</reference>
<evidence type="ECO:0000256" key="6">
    <source>
        <dbReference type="SAM" id="Phobius"/>
    </source>
</evidence>